<dbReference type="CDD" id="cd00067">
    <property type="entry name" value="GAL4"/>
    <property type="match status" value="1"/>
</dbReference>
<dbReference type="Pfam" id="PF11951">
    <property type="entry name" value="Fungal_trans_2"/>
    <property type="match status" value="1"/>
</dbReference>
<evidence type="ECO:0000259" key="2">
    <source>
        <dbReference type="SMART" id="SM00066"/>
    </source>
</evidence>
<evidence type="ECO:0000313" key="4">
    <source>
        <dbReference type="Proteomes" id="UP000308671"/>
    </source>
</evidence>
<gene>
    <name evidence="3" type="ORF">BGAL_0209g00110</name>
</gene>
<dbReference type="GO" id="GO:0000981">
    <property type="term" value="F:DNA-binding transcription factor activity, RNA polymerase II-specific"/>
    <property type="evidence" value="ECO:0007669"/>
    <property type="project" value="InterPro"/>
</dbReference>
<dbReference type="AlphaFoldDB" id="A0A4S8QYC6"/>
<protein>
    <recommendedName>
        <fullName evidence="2">Zn(2)-C6 fungal-type domain-containing protein</fullName>
    </recommendedName>
</protein>
<dbReference type="GO" id="GO:0008270">
    <property type="term" value="F:zinc ion binding"/>
    <property type="evidence" value="ECO:0007669"/>
    <property type="project" value="InterPro"/>
</dbReference>
<reference evidence="3 4" key="1">
    <citation type="submission" date="2017-12" db="EMBL/GenBank/DDBJ databases">
        <title>Comparative genomics of Botrytis spp.</title>
        <authorList>
            <person name="Valero-Jimenez C.A."/>
            <person name="Tapia P."/>
            <person name="Veloso J."/>
            <person name="Silva-Moreno E."/>
            <person name="Staats M."/>
            <person name="Valdes J.H."/>
            <person name="Van Kan J.A.L."/>
        </authorList>
    </citation>
    <scope>NUCLEOTIDE SEQUENCE [LARGE SCALE GENOMIC DNA]</scope>
    <source>
        <strain evidence="3 4">MUCL435</strain>
    </source>
</reference>
<keyword evidence="4" id="KW-1185">Reference proteome</keyword>
<dbReference type="PANTHER" id="PTHR38791">
    <property type="entry name" value="ZN(II)2CYS6 TRANSCRIPTION FACTOR (EUROFUNG)-RELATED-RELATED"/>
    <property type="match status" value="1"/>
</dbReference>
<dbReference type="OrthoDB" id="5429770at2759"/>
<accession>A0A4S8QYC6</accession>
<evidence type="ECO:0000313" key="3">
    <source>
        <dbReference type="EMBL" id="THV49142.1"/>
    </source>
</evidence>
<proteinExistence type="predicted"/>
<feature type="domain" description="Zn(2)-C6 fungal-type" evidence="2">
    <location>
        <begin position="5"/>
        <end position="49"/>
    </location>
</feature>
<dbReference type="PANTHER" id="PTHR38791:SF1">
    <property type="entry name" value="TRANSCRIPTION FACTOR, PUTATIVE-RELATED"/>
    <property type="match status" value="1"/>
</dbReference>
<dbReference type="Gene3D" id="4.10.240.10">
    <property type="entry name" value="Zn(2)-C6 fungal-type DNA-binding domain"/>
    <property type="match status" value="1"/>
</dbReference>
<sequence length="508" mass="57156">MSFRGKPSKACERCRARRLKCDLAPVTFGSCIRARVICTGYRSTEKLRIRDETDSLHRKASAMHRRTNETSDGRDSLLLKLGATNNEPCYLPVALDVQAKELFFDHYILAGQINGSGAWDFLKPYYQSEKAPLCLQLTIDAASLAYLSHQFGSQKARVIALERYIGALGVMSKVLESPETSNQMTTLFTTLLLDLFEKLSTTQPLGTRGWSSHLRGALAISEKCGDQFITSNTAMRAFTRLSTNLLITSLAAGTALPSGFFRLREYLEKSPSIDVPRNSKWQLLKIMAQYVNLQSNIQNGKRARESSLREARELDFILTNFSDRDARIKQIFKTVPSRMVYGNVYYSYPDRHSTQTWNVVRLAHVLVANFLVLNATTETERSQYLTKVNQIASNILASVPQYLDCVGAVKSLGQIELLHPVATSHNSCTSHTPSHRLACYTLIFPLYIAGFVRDSDSNIWKWATEKLHYIGSHFGIRNAELVAQILEERSESDPWKVYTMLGSYAFGA</sequence>
<dbReference type="InterPro" id="IPR036864">
    <property type="entry name" value="Zn2-C6_fun-type_DNA-bd_sf"/>
</dbReference>
<dbReference type="SUPFAM" id="SSF57701">
    <property type="entry name" value="Zn2/Cys6 DNA-binding domain"/>
    <property type="match status" value="1"/>
</dbReference>
<dbReference type="InterPro" id="IPR021858">
    <property type="entry name" value="Fun_TF"/>
</dbReference>
<dbReference type="SMART" id="SM00066">
    <property type="entry name" value="GAL4"/>
    <property type="match status" value="1"/>
</dbReference>
<dbReference type="Proteomes" id="UP000308671">
    <property type="component" value="Unassembled WGS sequence"/>
</dbReference>
<organism evidence="3 4">
    <name type="scientific">Botrytis galanthina</name>
    <dbReference type="NCBI Taxonomy" id="278940"/>
    <lineage>
        <taxon>Eukaryota</taxon>
        <taxon>Fungi</taxon>
        <taxon>Dikarya</taxon>
        <taxon>Ascomycota</taxon>
        <taxon>Pezizomycotina</taxon>
        <taxon>Leotiomycetes</taxon>
        <taxon>Helotiales</taxon>
        <taxon>Sclerotiniaceae</taxon>
        <taxon>Botrytis</taxon>
    </lineage>
</organism>
<dbReference type="InterPro" id="IPR053175">
    <property type="entry name" value="DHMBA_Reg_Transcription_Factor"/>
</dbReference>
<dbReference type="EMBL" id="PQXL01000209">
    <property type="protein sequence ID" value="THV49142.1"/>
    <property type="molecule type" value="Genomic_DNA"/>
</dbReference>
<name>A0A4S8QYC6_9HELO</name>
<keyword evidence="1" id="KW-0539">Nucleus</keyword>
<evidence type="ECO:0000256" key="1">
    <source>
        <dbReference type="ARBA" id="ARBA00023242"/>
    </source>
</evidence>
<comment type="caution">
    <text evidence="3">The sequence shown here is derived from an EMBL/GenBank/DDBJ whole genome shotgun (WGS) entry which is preliminary data.</text>
</comment>
<dbReference type="InterPro" id="IPR001138">
    <property type="entry name" value="Zn2Cys6_DnaBD"/>
</dbReference>